<name>A0AAV4NSG1_9ARAC</name>
<keyword evidence="2" id="KW-1185">Reference proteome</keyword>
<dbReference type="EMBL" id="BPLQ01001987">
    <property type="protein sequence ID" value="GIX87308.1"/>
    <property type="molecule type" value="Genomic_DNA"/>
</dbReference>
<dbReference type="AlphaFoldDB" id="A0AAV4NSG1"/>
<dbReference type="Proteomes" id="UP001054837">
    <property type="component" value="Unassembled WGS sequence"/>
</dbReference>
<proteinExistence type="predicted"/>
<protein>
    <submittedName>
        <fullName evidence="1">Uncharacterized protein</fullName>
    </submittedName>
</protein>
<organism evidence="1 2">
    <name type="scientific">Caerostris darwini</name>
    <dbReference type="NCBI Taxonomy" id="1538125"/>
    <lineage>
        <taxon>Eukaryota</taxon>
        <taxon>Metazoa</taxon>
        <taxon>Ecdysozoa</taxon>
        <taxon>Arthropoda</taxon>
        <taxon>Chelicerata</taxon>
        <taxon>Arachnida</taxon>
        <taxon>Araneae</taxon>
        <taxon>Araneomorphae</taxon>
        <taxon>Entelegynae</taxon>
        <taxon>Araneoidea</taxon>
        <taxon>Araneidae</taxon>
        <taxon>Caerostris</taxon>
    </lineage>
</organism>
<evidence type="ECO:0000313" key="1">
    <source>
        <dbReference type="EMBL" id="GIX87308.1"/>
    </source>
</evidence>
<comment type="caution">
    <text evidence="1">The sequence shown here is derived from an EMBL/GenBank/DDBJ whole genome shotgun (WGS) entry which is preliminary data.</text>
</comment>
<evidence type="ECO:0000313" key="2">
    <source>
        <dbReference type="Proteomes" id="UP001054837"/>
    </source>
</evidence>
<reference evidence="1 2" key="1">
    <citation type="submission" date="2021-06" db="EMBL/GenBank/DDBJ databases">
        <title>Caerostris darwini draft genome.</title>
        <authorList>
            <person name="Kono N."/>
            <person name="Arakawa K."/>
        </authorList>
    </citation>
    <scope>NUCLEOTIDE SEQUENCE [LARGE SCALE GENOMIC DNA]</scope>
</reference>
<gene>
    <name evidence="1" type="ORF">CDAR_31671</name>
</gene>
<sequence>MGVLMVLYIRQLHSSWLKSVKRLLPRLRVGDSTAHQKMGCAIFSLLRNNIDPHKLCLLGGEEYEVRVADKENTSSLESSTAFAFEFIKDFGIDAWRAAFEIGE</sequence>
<accession>A0AAV4NSG1</accession>